<feature type="chain" id="PRO_5022143016" evidence="7">
    <location>
        <begin position="19"/>
        <end position="304"/>
    </location>
</feature>
<feature type="domain" description="Cystatin fetuin-A-type" evidence="8">
    <location>
        <begin position="26"/>
        <end position="134"/>
    </location>
</feature>
<keyword evidence="3 7" id="KW-0732">Signal</keyword>
<evidence type="ECO:0000256" key="7">
    <source>
        <dbReference type="SAM" id="SignalP"/>
    </source>
</evidence>
<dbReference type="Proteomes" id="UP000319801">
    <property type="component" value="Unassembled WGS sequence"/>
</dbReference>
<feature type="signal peptide" evidence="7">
    <location>
        <begin position="1"/>
        <end position="18"/>
    </location>
</feature>
<accession>A0A556TZW6</accession>
<evidence type="ECO:0000313" key="9">
    <source>
        <dbReference type="EMBL" id="TSL47733.1"/>
    </source>
</evidence>
<dbReference type="InterPro" id="IPR046350">
    <property type="entry name" value="Cystatin_sf"/>
</dbReference>
<keyword evidence="6" id="KW-0325">Glycoprotein</keyword>
<evidence type="ECO:0000256" key="1">
    <source>
        <dbReference type="ARBA" id="ARBA00004613"/>
    </source>
</evidence>
<dbReference type="OrthoDB" id="8780871at2759"/>
<dbReference type="GO" id="GO:0031012">
    <property type="term" value="C:extracellular matrix"/>
    <property type="evidence" value="ECO:0007669"/>
    <property type="project" value="TreeGrafter"/>
</dbReference>
<keyword evidence="5" id="KW-1015">Disulfide bond</keyword>
<dbReference type="Pfam" id="PF00031">
    <property type="entry name" value="Cystatin"/>
    <property type="match status" value="2"/>
</dbReference>
<comment type="caution">
    <text evidence="9">The sequence shown here is derived from an EMBL/GenBank/DDBJ whole genome shotgun (WGS) entry which is preliminary data.</text>
</comment>
<dbReference type="PANTHER" id="PTHR13814">
    <property type="entry name" value="FETUIN"/>
    <property type="match status" value="1"/>
</dbReference>
<dbReference type="GO" id="GO:0004869">
    <property type="term" value="F:cysteine-type endopeptidase inhibitor activity"/>
    <property type="evidence" value="ECO:0007669"/>
    <property type="project" value="InterPro"/>
</dbReference>
<evidence type="ECO:0000256" key="6">
    <source>
        <dbReference type="ARBA" id="ARBA00023180"/>
    </source>
</evidence>
<gene>
    <name evidence="9" type="ORF">Baya_7314</name>
</gene>
<dbReference type="PANTHER" id="PTHR13814:SF6">
    <property type="entry name" value="ALPHA-2-HS-GLYCOPROTEIN"/>
    <property type="match status" value="1"/>
</dbReference>
<dbReference type="Gene3D" id="3.10.450.10">
    <property type="match status" value="2"/>
</dbReference>
<keyword evidence="4" id="KW-0677">Repeat</keyword>
<evidence type="ECO:0000256" key="5">
    <source>
        <dbReference type="ARBA" id="ARBA00023157"/>
    </source>
</evidence>
<dbReference type="SUPFAM" id="SSF54403">
    <property type="entry name" value="Cystatin/monellin"/>
    <property type="match status" value="2"/>
</dbReference>
<dbReference type="InterPro" id="IPR000010">
    <property type="entry name" value="Cystatin_dom"/>
</dbReference>
<proteinExistence type="predicted"/>
<dbReference type="PROSITE" id="PS51529">
    <property type="entry name" value="CYSTATIN_FETUIN_A"/>
    <property type="match status" value="1"/>
</dbReference>
<dbReference type="AlphaFoldDB" id="A0A556TZW6"/>
<dbReference type="InterPro" id="IPR025760">
    <property type="entry name" value="Cystatin_Fetuin_A"/>
</dbReference>
<protein>
    <submittedName>
        <fullName evidence="9">Alpha-2-HS-glycoprotein</fullName>
    </submittedName>
</protein>
<dbReference type="SMART" id="SM00043">
    <property type="entry name" value="CY"/>
    <property type="match status" value="1"/>
</dbReference>
<sequence length="304" mass="32526">MNLSVVVTLLGLVLCGLCKPAIHNNFTFPLCDSPEAEAAAQVALDFINAQHTHGYKYTLNQIEDIKVINKVDGTHTYLLELELLETKCHAYNPKPVAQCDVRQKVETAVEADCDVALSETGGQFSVVAFKCKTELESVGPCGGCIFLEPLNFTRGVELVQNSLEKYNNNTTITATFSLLDIGRLSSQIVGGGALIRAEYAIIETNCTSVEVDNCVPLKAADADNVTLPVLPAGPGSPSTSQGFKNHKLTALHDPNATGLLSESNESAEKAPIVKRTAVDAQANAVLSTEPVVLHPRCPGKIIHF</sequence>
<evidence type="ECO:0000256" key="4">
    <source>
        <dbReference type="ARBA" id="ARBA00022737"/>
    </source>
</evidence>
<keyword evidence="10" id="KW-1185">Reference proteome</keyword>
<evidence type="ECO:0000256" key="3">
    <source>
        <dbReference type="ARBA" id="ARBA00022729"/>
    </source>
</evidence>
<keyword evidence="2" id="KW-0964">Secreted</keyword>
<evidence type="ECO:0000259" key="8">
    <source>
        <dbReference type="PROSITE" id="PS51529"/>
    </source>
</evidence>
<reference evidence="9 10" key="1">
    <citation type="journal article" date="2019" name="Genome Biol. Evol.">
        <title>Whole-Genome Sequencing of the Giant Devil Catfish, Bagarius yarrelli.</title>
        <authorList>
            <person name="Jiang W."/>
            <person name="Lv Y."/>
            <person name="Cheng L."/>
            <person name="Yang K."/>
            <person name="Chao B."/>
            <person name="Wang X."/>
            <person name="Li Y."/>
            <person name="Pan X."/>
            <person name="You X."/>
            <person name="Zhang Y."/>
            <person name="Yang J."/>
            <person name="Li J."/>
            <person name="Zhang X."/>
            <person name="Liu S."/>
            <person name="Sun C."/>
            <person name="Yang J."/>
            <person name="Shi Q."/>
        </authorList>
    </citation>
    <scope>NUCLEOTIDE SEQUENCE [LARGE SCALE GENOMIC DNA]</scope>
    <source>
        <strain evidence="9">JWS20170419001</strain>
        <tissue evidence="9">Muscle</tissue>
    </source>
</reference>
<dbReference type="EMBL" id="VCAZ01000032">
    <property type="protein sequence ID" value="TSL47733.1"/>
    <property type="molecule type" value="Genomic_DNA"/>
</dbReference>
<organism evidence="9 10">
    <name type="scientific">Bagarius yarrelli</name>
    <name type="common">Goonch</name>
    <name type="synonym">Bagrus yarrelli</name>
    <dbReference type="NCBI Taxonomy" id="175774"/>
    <lineage>
        <taxon>Eukaryota</taxon>
        <taxon>Metazoa</taxon>
        <taxon>Chordata</taxon>
        <taxon>Craniata</taxon>
        <taxon>Vertebrata</taxon>
        <taxon>Euteleostomi</taxon>
        <taxon>Actinopterygii</taxon>
        <taxon>Neopterygii</taxon>
        <taxon>Teleostei</taxon>
        <taxon>Ostariophysi</taxon>
        <taxon>Siluriformes</taxon>
        <taxon>Sisoridae</taxon>
        <taxon>Sisorinae</taxon>
        <taxon>Bagarius</taxon>
    </lineage>
</organism>
<evidence type="ECO:0000256" key="2">
    <source>
        <dbReference type="ARBA" id="ARBA00022525"/>
    </source>
</evidence>
<comment type="subcellular location">
    <subcellularLocation>
        <location evidence="1">Secreted</location>
    </subcellularLocation>
</comment>
<evidence type="ECO:0000313" key="10">
    <source>
        <dbReference type="Proteomes" id="UP000319801"/>
    </source>
</evidence>
<dbReference type="InterPro" id="IPR050735">
    <property type="entry name" value="Kininogen_Fetuin_HRG"/>
</dbReference>
<name>A0A556TZW6_BAGYA</name>
<dbReference type="GO" id="GO:0072562">
    <property type="term" value="C:blood microparticle"/>
    <property type="evidence" value="ECO:0007669"/>
    <property type="project" value="TreeGrafter"/>
</dbReference>